<accession>A0A8K1CJY6</accession>
<dbReference type="GO" id="GO:0019216">
    <property type="term" value="P:regulation of lipid metabolic process"/>
    <property type="evidence" value="ECO:0007669"/>
    <property type="project" value="TreeGrafter"/>
</dbReference>
<comment type="similarity">
    <text evidence="1">Belongs to the OPA3 family.</text>
</comment>
<sequence length="335" mass="35975">MVNPVGTYAPEGVVADEDTENALPTLNPLAVPVPFPANAPIPDGAPKRGVVVVVVGGGGGVVMSSSRSSSGEQLAYSGLQQVQSSASAISNGLRYARSSFRNYDSTPARFIPPPHASKLATADALACLGSTMVLPLPMIKLGGLIVRTLTKPLAKVVKSRSKVDLGLNAVCNSLGQQQHRLLIRFHMGYRGISNYTIKDLPQDQAVEKGADLIGELIIFSVAVGVASFEYQRSNEKSKEKERVEQEKKRKQEEDTERRFEDLEEKVIWLESQLAAMGRILEADMEKRILTEEGAATVLTPTRRATSATESTSTSEAASSSSLWSVTSSAITGLFR</sequence>
<dbReference type="InterPro" id="IPR010754">
    <property type="entry name" value="OPA3-like"/>
</dbReference>
<reference evidence="4" key="1">
    <citation type="submission" date="2019-03" db="EMBL/GenBank/DDBJ databases">
        <title>Long read genome sequence of the mycoparasitic Pythium oligandrum ATCC 38472 isolated from sugarbeet rhizosphere.</title>
        <authorList>
            <person name="Gaulin E."/>
        </authorList>
    </citation>
    <scope>NUCLEOTIDE SEQUENCE</scope>
    <source>
        <strain evidence="4">ATCC 38472_TT</strain>
    </source>
</reference>
<dbReference type="PANTHER" id="PTHR12499">
    <property type="entry name" value="OPTIC ATROPHY 3 PROTEIN OPA3"/>
    <property type="match status" value="1"/>
</dbReference>
<feature type="compositionally biased region" description="Low complexity" evidence="3">
    <location>
        <begin position="304"/>
        <end position="329"/>
    </location>
</feature>
<feature type="region of interest" description="Disordered" evidence="3">
    <location>
        <begin position="299"/>
        <end position="335"/>
    </location>
</feature>
<dbReference type="Pfam" id="PF07047">
    <property type="entry name" value="OPA3"/>
    <property type="match status" value="1"/>
</dbReference>
<keyword evidence="2" id="KW-0175">Coiled coil</keyword>
<dbReference type="OrthoDB" id="2129069at2759"/>
<name>A0A8K1CJY6_PYTOL</name>
<dbReference type="Proteomes" id="UP000794436">
    <property type="component" value="Unassembled WGS sequence"/>
</dbReference>
<dbReference type="EMBL" id="SPLM01000041">
    <property type="protein sequence ID" value="TMW64091.1"/>
    <property type="molecule type" value="Genomic_DNA"/>
</dbReference>
<dbReference type="AlphaFoldDB" id="A0A8K1CJY6"/>
<evidence type="ECO:0000313" key="5">
    <source>
        <dbReference type="Proteomes" id="UP000794436"/>
    </source>
</evidence>
<evidence type="ECO:0000256" key="3">
    <source>
        <dbReference type="SAM" id="MobiDB-lite"/>
    </source>
</evidence>
<dbReference type="PANTHER" id="PTHR12499:SF0">
    <property type="entry name" value="OPTIC ATROPHY 3 PROTEIN"/>
    <property type="match status" value="1"/>
</dbReference>
<evidence type="ECO:0000313" key="4">
    <source>
        <dbReference type="EMBL" id="TMW64091.1"/>
    </source>
</evidence>
<evidence type="ECO:0000256" key="1">
    <source>
        <dbReference type="ARBA" id="ARBA00007584"/>
    </source>
</evidence>
<evidence type="ECO:0008006" key="6">
    <source>
        <dbReference type="Google" id="ProtNLM"/>
    </source>
</evidence>
<feature type="region of interest" description="Disordered" evidence="3">
    <location>
        <begin position="234"/>
        <end position="256"/>
    </location>
</feature>
<gene>
    <name evidence="4" type="ORF">Poli38472_014208</name>
</gene>
<organism evidence="4 5">
    <name type="scientific">Pythium oligandrum</name>
    <name type="common">Mycoparasitic fungus</name>
    <dbReference type="NCBI Taxonomy" id="41045"/>
    <lineage>
        <taxon>Eukaryota</taxon>
        <taxon>Sar</taxon>
        <taxon>Stramenopiles</taxon>
        <taxon>Oomycota</taxon>
        <taxon>Peronosporomycetes</taxon>
        <taxon>Pythiales</taxon>
        <taxon>Pythiaceae</taxon>
        <taxon>Pythium</taxon>
    </lineage>
</organism>
<keyword evidence="5" id="KW-1185">Reference proteome</keyword>
<comment type="caution">
    <text evidence="4">The sequence shown here is derived from an EMBL/GenBank/DDBJ whole genome shotgun (WGS) entry which is preliminary data.</text>
</comment>
<evidence type="ECO:0000256" key="2">
    <source>
        <dbReference type="ARBA" id="ARBA00023054"/>
    </source>
</evidence>
<protein>
    <recommendedName>
        <fullName evidence="6">OPA3-like protein</fullName>
    </recommendedName>
</protein>
<dbReference type="GO" id="GO:0005739">
    <property type="term" value="C:mitochondrion"/>
    <property type="evidence" value="ECO:0007669"/>
    <property type="project" value="TreeGrafter"/>
</dbReference>
<proteinExistence type="inferred from homology"/>